<organism evidence="3 4">
    <name type="scientific">Eiseniibacteriota bacterium</name>
    <dbReference type="NCBI Taxonomy" id="2212470"/>
    <lineage>
        <taxon>Bacteria</taxon>
        <taxon>Candidatus Eiseniibacteriota</taxon>
    </lineage>
</organism>
<dbReference type="Gene3D" id="2.40.160.180">
    <property type="entry name" value="Carbohydrate-selective porin OprB"/>
    <property type="match status" value="1"/>
</dbReference>
<evidence type="ECO:0008006" key="5">
    <source>
        <dbReference type="Google" id="ProtNLM"/>
    </source>
</evidence>
<evidence type="ECO:0000256" key="2">
    <source>
        <dbReference type="SAM" id="MobiDB-lite"/>
    </source>
</evidence>
<protein>
    <recommendedName>
        <fullName evidence="5">Porin family protein</fullName>
    </recommendedName>
</protein>
<gene>
    <name evidence="3" type="ORF">KDA27_12450</name>
</gene>
<dbReference type="EMBL" id="JAGQHS010000059">
    <property type="protein sequence ID" value="MCA9756605.1"/>
    <property type="molecule type" value="Genomic_DNA"/>
</dbReference>
<feature type="compositionally biased region" description="Basic and acidic residues" evidence="2">
    <location>
        <begin position="135"/>
        <end position="145"/>
    </location>
</feature>
<reference evidence="3" key="2">
    <citation type="journal article" date="2021" name="Microbiome">
        <title>Successional dynamics and alternative stable states in a saline activated sludge microbial community over 9 years.</title>
        <authorList>
            <person name="Wang Y."/>
            <person name="Ye J."/>
            <person name="Ju F."/>
            <person name="Liu L."/>
            <person name="Boyd J.A."/>
            <person name="Deng Y."/>
            <person name="Parks D.H."/>
            <person name="Jiang X."/>
            <person name="Yin X."/>
            <person name="Woodcroft B.J."/>
            <person name="Tyson G.W."/>
            <person name="Hugenholtz P."/>
            <person name="Polz M.F."/>
            <person name="Zhang T."/>
        </authorList>
    </citation>
    <scope>NUCLEOTIDE SEQUENCE</scope>
    <source>
        <strain evidence="3">HKST-UBA02</strain>
    </source>
</reference>
<evidence type="ECO:0000256" key="1">
    <source>
        <dbReference type="ARBA" id="ARBA00008769"/>
    </source>
</evidence>
<sequence length="145" mass="15190">MDSRILGTGAGFAMLVAMVQMASADVGARETVTDSWFGLGPSMDERGVSVGASFLADESSVLTGGIEGSSAYRHRFDLGIDVALESLVGWKGGSLFVDFQAHKGQDGSEYVGDIPSVLEPRCGRDHGGSGSVVPARDRTHAREAR</sequence>
<feature type="region of interest" description="Disordered" evidence="2">
    <location>
        <begin position="121"/>
        <end position="145"/>
    </location>
</feature>
<dbReference type="InterPro" id="IPR038673">
    <property type="entry name" value="OprB_sf"/>
</dbReference>
<accession>A0A956SDK9</accession>
<evidence type="ECO:0000313" key="3">
    <source>
        <dbReference type="EMBL" id="MCA9756605.1"/>
    </source>
</evidence>
<reference evidence="3" key="1">
    <citation type="submission" date="2020-04" db="EMBL/GenBank/DDBJ databases">
        <authorList>
            <person name="Zhang T."/>
        </authorList>
    </citation>
    <scope>NUCLEOTIDE SEQUENCE</scope>
    <source>
        <strain evidence="3">HKST-UBA02</strain>
    </source>
</reference>
<comment type="similarity">
    <text evidence="1">Belongs to the OprB family.</text>
</comment>
<evidence type="ECO:0000313" key="4">
    <source>
        <dbReference type="Proteomes" id="UP000739538"/>
    </source>
</evidence>
<comment type="caution">
    <text evidence="3">The sequence shown here is derived from an EMBL/GenBank/DDBJ whole genome shotgun (WGS) entry which is preliminary data.</text>
</comment>
<dbReference type="AlphaFoldDB" id="A0A956SDK9"/>
<name>A0A956SDK9_UNCEI</name>
<proteinExistence type="inferred from homology"/>
<dbReference type="Proteomes" id="UP000739538">
    <property type="component" value="Unassembled WGS sequence"/>
</dbReference>